<dbReference type="AlphaFoldDB" id="C3N6U2"/>
<accession>C3N6U2</accession>
<evidence type="ECO:0000313" key="3">
    <source>
        <dbReference type="Proteomes" id="UP000002308"/>
    </source>
</evidence>
<protein>
    <submittedName>
        <fullName evidence="2">ORF1 in transposon ISC1395</fullName>
    </submittedName>
</protein>
<dbReference type="HOGENOM" id="CLU_2340319_0_0_2"/>
<evidence type="ECO:0000313" key="2">
    <source>
        <dbReference type="EMBL" id="ACP45936.1"/>
    </source>
</evidence>
<dbReference type="Proteomes" id="UP000002308">
    <property type="component" value="Chromosome"/>
</dbReference>
<proteinExistence type="predicted"/>
<sequence>MAKLRELKRGIRKLTSKKAKSLNETKARGILLHLEGMKTRKIAKILQVHQRKEDKPTRTSRQENMGSKNIEEKFNVKPHNSLENSEEEIENPLHKTL</sequence>
<dbReference type="KEGG" id="siy:YG5714_1680"/>
<feature type="region of interest" description="Disordered" evidence="1">
    <location>
        <begin position="48"/>
        <end position="97"/>
    </location>
</feature>
<feature type="compositionally biased region" description="Basic and acidic residues" evidence="1">
    <location>
        <begin position="50"/>
        <end position="61"/>
    </location>
</feature>
<reference evidence="2 3" key="1">
    <citation type="journal article" date="2009" name="Proc. Natl. Acad. Sci. U.S.A.">
        <title>Biogeography of the Sulfolobus islandicus pan-genome.</title>
        <authorList>
            <person name="Reno M.L."/>
            <person name="Held N.L."/>
            <person name="Fields C.J."/>
            <person name="Burke P.V."/>
            <person name="Whitaker R.J."/>
        </authorList>
    </citation>
    <scope>NUCLEOTIDE SEQUENCE [LARGE SCALE GENOMIC DNA]</scope>
    <source>
        <strain evidence="3">Y.G.57.14 / Yellowstone #1</strain>
    </source>
</reference>
<dbReference type="EMBL" id="CP001403">
    <property type="protein sequence ID" value="ACP45936.1"/>
    <property type="molecule type" value="Genomic_DNA"/>
</dbReference>
<gene>
    <name evidence="2" type="ordered locus">YG5714_1680</name>
</gene>
<name>C3N6U2_SACI7</name>
<organism evidence="2 3">
    <name type="scientific">Saccharolobus islandicus (strain Y.G.57.14 / Yellowstone #1)</name>
    <name type="common">Sulfolobus islandicus</name>
    <dbReference type="NCBI Taxonomy" id="439386"/>
    <lineage>
        <taxon>Archaea</taxon>
        <taxon>Thermoproteota</taxon>
        <taxon>Thermoprotei</taxon>
        <taxon>Sulfolobales</taxon>
        <taxon>Sulfolobaceae</taxon>
        <taxon>Saccharolobus</taxon>
    </lineage>
</organism>
<evidence type="ECO:0000256" key="1">
    <source>
        <dbReference type="SAM" id="MobiDB-lite"/>
    </source>
</evidence>